<reference evidence="2 3" key="1">
    <citation type="submission" date="2022-03" db="EMBL/GenBank/DDBJ databases">
        <title>Mucilaginibacter sp. isolated from the gut of Protaetia brevitarsis seulensis larvae.</title>
        <authorList>
            <person name="Won M."/>
            <person name="Kim S.-J."/>
            <person name="Kwon S.-W."/>
        </authorList>
    </citation>
    <scope>NUCLEOTIDE SEQUENCE [LARGE SCALE GENOMIC DNA]</scope>
    <source>
        <strain evidence="2 3">CFWR-12</strain>
    </source>
</reference>
<dbReference type="EMBL" id="CP094528">
    <property type="protein sequence ID" value="UOE45879.1"/>
    <property type="molecule type" value="Genomic_DNA"/>
</dbReference>
<name>A0ABY4C3U6_9MICO</name>
<dbReference type="InterPro" id="IPR041657">
    <property type="entry name" value="HTH_17"/>
</dbReference>
<evidence type="ECO:0000313" key="2">
    <source>
        <dbReference type="EMBL" id="UOE45879.1"/>
    </source>
</evidence>
<feature type="domain" description="Helix-turn-helix" evidence="1">
    <location>
        <begin position="6"/>
        <end position="49"/>
    </location>
</feature>
<dbReference type="InterPro" id="IPR009061">
    <property type="entry name" value="DNA-bd_dom_put_sf"/>
</dbReference>
<sequence>MRPIEFMTVAEVAALTKRHPETITDALRSGDLPGRQRVKGGRWIIKREDAEIWRWGEPFEAAA</sequence>
<keyword evidence="3" id="KW-1185">Reference proteome</keyword>
<dbReference type="Proteomes" id="UP000832097">
    <property type="component" value="Chromosome"/>
</dbReference>
<dbReference type="RefSeq" id="WP_243558571.1">
    <property type="nucleotide sequence ID" value="NZ_CP094528.1"/>
</dbReference>
<evidence type="ECO:0000259" key="1">
    <source>
        <dbReference type="Pfam" id="PF12728"/>
    </source>
</evidence>
<organism evidence="2 3">
    <name type="scientific">Agromyces larvae</name>
    <dbReference type="NCBI Taxonomy" id="2929802"/>
    <lineage>
        <taxon>Bacteria</taxon>
        <taxon>Bacillati</taxon>
        <taxon>Actinomycetota</taxon>
        <taxon>Actinomycetes</taxon>
        <taxon>Micrococcales</taxon>
        <taxon>Microbacteriaceae</taxon>
        <taxon>Agromyces</taxon>
    </lineage>
</organism>
<dbReference type="SUPFAM" id="SSF46955">
    <property type="entry name" value="Putative DNA-binding domain"/>
    <property type="match status" value="1"/>
</dbReference>
<protein>
    <submittedName>
        <fullName evidence="2">Helix-turn-helix domain-containing protein</fullName>
    </submittedName>
</protein>
<accession>A0ABY4C3U6</accession>
<proteinExistence type="predicted"/>
<gene>
    <name evidence="2" type="ORF">MTO99_09110</name>
</gene>
<evidence type="ECO:0000313" key="3">
    <source>
        <dbReference type="Proteomes" id="UP000832097"/>
    </source>
</evidence>
<dbReference type="Pfam" id="PF12728">
    <property type="entry name" value="HTH_17"/>
    <property type="match status" value="1"/>
</dbReference>